<dbReference type="Gene3D" id="3.40.50.1820">
    <property type="entry name" value="alpha/beta hydrolase"/>
    <property type="match status" value="1"/>
</dbReference>
<dbReference type="Gene3D" id="3.30.559.30">
    <property type="entry name" value="Nonribosomal peptide synthetase, condensation domain"/>
    <property type="match status" value="2"/>
</dbReference>
<dbReference type="GO" id="GO:0005737">
    <property type="term" value="C:cytoplasm"/>
    <property type="evidence" value="ECO:0007669"/>
    <property type="project" value="TreeGrafter"/>
</dbReference>
<dbReference type="InterPro" id="IPR029058">
    <property type="entry name" value="AB_hydrolase_fold"/>
</dbReference>
<evidence type="ECO:0000256" key="1">
    <source>
        <dbReference type="ARBA" id="ARBA00001957"/>
    </source>
</evidence>
<dbReference type="PROSITE" id="PS00455">
    <property type="entry name" value="AMP_BINDING"/>
    <property type="match status" value="2"/>
</dbReference>
<comment type="caution">
    <text evidence="10">The sequence shown here is derived from an EMBL/GenBank/DDBJ whole genome shotgun (WGS) entry which is preliminary data.</text>
</comment>
<evidence type="ECO:0000256" key="6">
    <source>
        <dbReference type="ARBA" id="ARBA00022553"/>
    </source>
</evidence>
<dbReference type="InterPro" id="IPR009081">
    <property type="entry name" value="PP-bd_ACP"/>
</dbReference>
<evidence type="ECO:0000256" key="7">
    <source>
        <dbReference type="ARBA" id="ARBA00022598"/>
    </source>
</evidence>
<protein>
    <recommendedName>
        <fullName evidence="4">Phenyloxazoline synthase MbtB</fullName>
    </recommendedName>
    <alternativeName>
        <fullName evidence="8">Mycobactin synthetase protein B</fullName>
    </alternativeName>
</protein>
<dbReference type="FunFam" id="3.30.559.10:FF:000023">
    <property type="entry name" value="Non-ribosomal peptide synthetase"/>
    <property type="match status" value="2"/>
</dbReference>
<evidence type="ECO:0000313" key="11">
    <source>
        <dbReference type="Proteomes" id="UP000315677"/>
    </source>
</evidence>
<evidence type="ECO:0000256" key="5">
    <source>
        <dbReference type="ARBA" id="ARBA00022450"/>
    </source>
</evidence>
<dbReference type="InterPro" id="IPR036736">
    <property type="entry name" value="ACP-like_sf"/>
</dbReference>
<keyword evidence="7" id="KW-0436">Ligase</keyword>
<reference evidence="10 11" key="1">
    <citation type="submission" date="2019-06" db="EMBL/GenBank/DDBJ databases">
        <title>Sequencing the genomes of 1000 actinobacteria strains.</title>
        <authorList>
            <person name="Klenk H.-P."/>
        </authorList>
    </citation>
    <scope>NUCLEOTIDE SEQUENCE [LARGE SCALE GENOMIC DNA]</scope>
    <source>
        <strain evidence="10 11">DSM 45301</strain>
    </source>
</reference>
<dbReference type="InterPro" id="IPR057737">
    <property type="entry name" value="Condensation_MtbB-like"/>
</dbReference>
<keyword evidence="6" id="KW-0597">Phosphoprotein</keyword>
<dbReference type="InterPro" id="IPR000873">
    <property type="entry name" value="AMP-dep_synth/lig_dom"/>
</dbReference>
<dbReference type="InterPro" id="IPR001242">
    <property type="entry name" value="Condensation_dom"/>
</dbReference>
<name>A0A543DJB8_9PSEU</name>
<dbReference type="FunFam" id="3.40.50.12780:FF:000012">
    <property type="entry name" value="Non-ribosomal peptide synthetase"/>
    <property type="match status" value="1"/>
</dbReference>
<comment type="similarity">
    <text evidence="3">Belongs to the ATP-dependent AMP-binding enzyme family. MbtB subfamily.</text>
</comment>
<accession>A0A543DJB8</accession>
<dbReference type="InterPro" id="IPR006162">
    <property type="entry name" value="Ppantetheine_attach_site"/>
</dbReference>
<dbReference type="InterPro" id="IPR020845">
    <property type="entry name" value="AMP-binding_CS"/>
</dbReference>
<feature type="domain" description="Carrier" evidence="9">
    <location>
        <begin position="2116"/>
        <end position="2194"/>
    </location>
</feature>
<evidence type="ECO:0000256" key="3">
    <source>
        <dbReference type="ARBA" id="ARBA00007380"/>
    </source>
</evidence>
<dbReference type="PANTHER" id="PTHR45527">
    <property type="entry name" value="NONRIBOSOMAL PEPTIDE SYNTHETASE"/>
    <property type="match status" value="1"/>
</dbReference>
<dbReference type="SUPFAM" id="SSF56801">
    <property type="entry name" value="Acetyl-CoA synthetase-like"/>
    <property type="match status" value="2"/>
</dbReference>
<dbReference type="CDD" id="cd19535">
    <property type="entry name" value="Cyc_NRPS"/>
    <property type="match status" value="2"/>
</dbReference>
<dbReference type="InterPro" id="IPR023213">
    <property type="entry name" value="CAT-like_dom_sf"/>
</dbReference>
<dbReference type="Gene3D" id="3.30.559.10">
    <property type="entry name" value="Chloramphenicol acetyltransferase-like domain"/>
    <property type="match status" value="2"/>
</dbReference>
<dbReference type="GO" id="GO:0008610">
    <property type="term" value="P:lipid biosynthetic process"/>
    <property type="evidence" value="ECO:0007669"/>
    <property type="project" value="UniProtKB-ARBA"/>
</dbReference>
<feature type="domain" description="Carrier" evidence="9">
    <location>
        <begin position="25"/>
        <end position="101"/>
    </location>
</feature>
<dbReference type="PANTHER" id="PTHR45527:SF10">
    <property type="entry name" value="PYOCHELIN SYNTHASE PCHF"/>
    <property type="match status" value="1"/>
</dbReference>
<dbReference type="GO" id="GO:0044550">
    <property type="term" value="P:secondary metabolite biosynthetic process"/>
    <property type="evidence" value="ECO:0007669"/>
    <property type="project" value="TreeGrafter"/>
</dbReference>
<dbReference type="GO" id="GO:0031177">
    <property type="term" value="F:phosphopantetheine binding"/>
    <property type="evidence" value="ECO:0007669"/>
    <property type="project" value="InterPro"/>
</dbReference>
<dbReference type="NCBIfam" id="TIGR01733">
    <property type="entry name" value="AA-adenyl-dom"/>
    <property type="match status" value="2"/>
</dbReference>
<evidence type="ECO:0000259" key="9">
    <source>
        <dbReference type="PROSITE" id="PS50075"/>
    </source>
</evidence>
<dbReference type="Pfam" id="PF00501">
    <property type="entry name" value="AMP-binding"/>
    <property type="match status" value="2"/>
</dbReference>
<dbReference type="CDD" id="cd12114">
    <property type="entry name" value="A_NRPS_TlmIV_like"/>
    <property type="match status" value="1"/>
</dbReference>
<comment type="pathway">
    <text evidence="2">Siderophore biosynthesis; mycobactin biosynthesis.</text>
</comment>
<dbReference type="InterPro" id="IPR042099">
    <property type="entry name" value="ANL_N_sf"/>
</dbReference>
<dbReference type="InterPro" id="IPR010071">
    <property type="entry name" value="AA_adenyl_dom"/>
</dbReference>
<evidence type="ECO:0000256" key="2">
    <source>
        <dbReference type="ARBA" id="ARBA00005102"/>
    </source>
</evidence>
<organism evidence="10 11">
    <name type="scientific">Pseudonocardia kunmingensis</name>
    <dbReference type="NCBI Taxonomy" id="630975"/>
    <lineage>
        <taxon>Bacteria</taxon>
        <taxon>Bacillati</taxon>
        <taxon>Actinomycetota</taxon>
        <taxon>Actinomycetes</taxon>
        <taxon>Pseudonocardiales</taxon>
        <taxon>Pseudonocardiaceae</taxon>
        <taxon>Pseudonocardia</taxon>
    </lineage>
</organism>
<feature type="domain" description="Carrier" evidence="9">
    <location>
        <begin position="1078"/>
        <end position="1153"/>
    </location>
</feature>
<keyword evidence="11" id="KW-1185">Reference proteome</keyword>
<dbReference type="OrthoDB" id="2472181at2"/>
<dbReference type="Gene3D" id="1.10.1200.10">
    <property type="entry name" value="ACP-like"/>
    <property type="match status" value="2"/>
</dbReference>
<dbReference type="GO" id="GO:0016874">
    <property type="term" value="F:ligase activity"/>
    <property type="evidence" value="ECO:0007669"/>
    <property type="project" value="UniProtKB-KW"/>
</dbReference>
<dbReference type="Pfam" id="PF00550">
    <property type="entry name" value="PP-binding"/>
    <property type="match status" value="3"/>
</dbReference>
<keyword evidence="5" id="KW-0596">Phosphopantetheine</keyword>
<dbReference type="Pfam" id="PF13193">
    <property type="entry name" value="AMP-binding_C"/>
    <property type="match status" value="2"/>
</dbReference>
<evidence type="ECO:0000256" key="8">
    <source>
        <dbReference type="ARBA" id="ARBA00033440"/>
    </source>
</evidence>
<comment type="cofactor">
    <cofactor evidence="1">
        <name>pantetheine 4'-phosphate</name>
        <dbReference type="ChEBI" id="CHEBI:47942"/>
    </cofactor>
</comment>
<evidence type="ECO:0000256" key="4">
    <source>
        <dbReference type="ARBA" id="ARBA00016743"/>
    </source>
</evidence>
<dbReference type="Proteomes" id="UP000315677">
    <property type="component" value="Unassembled WGS sequence"/>
</dbReference>
<dbReference type="PROSITE" id="PS50075">
    <property type="entry name" value="CARRIER"/>
    <property type="match status" value="3"/>
</dbReference>
<dbReference type="GO" id="GO:0043041">
    <property type="term" value="P:amino acid activation for nonribosomal peptide biosynthetic process"/>
    <property type="evidence" value="ECO:0007669"/>
    <property type="project" value="TreeGrafter"/>
</dbReference>
<dbReference type="FunFam" id="3.30.559.30:FF:000006">
    <property type="entry name" value="Yersiniabactin polyketide/non-ribosomal peptide synthetase"/>
    <property type="match status" value="2"/>
</dbReference>
<dbReference type="SUPFAM" id="SSF52777">
    <property type="entry name" value="CoA-dependent acyltransferases"/>
    <property type="match status" value="4"/>
</dbReference>
<dbReference type="EMBL" id="VFPA01000003">
    <property type="protein sequence ID" value="TQM09335.1"/>
    <property type="molecule type" value="Genomic_DNA"/>
</dbReference>
<dbReference type="Gene3D" id="3.40.50.12780">
    <property type="entry name" value="N-terminal domain of ligase-like"/>
    <property type="match status" value="2"/>
</dbReference>
<dbReference type="InterPro" id="IPR045851">
    <property type="entry name" value="AMP-bd_C_sf"/>
</dbReference>
<dbReference type="SMART" id="SM00823">
    <property type="entry name" value="PKS_PP"/>
    <property type="match status" value="2"/>
</dbReference>
<dbReference type="InterPro" id="IPR025110">
    <property type="entry name" value="AMP-bd_C"/>
</dbReference>
<dbReference type="SUPFAM" id="SSF47336">
    <property type="entry name" value="ACP-like"/>
    <property type="match status" value="3"/>
</dbReference>
<dbReference type="Gene3D" id="3.30.300.30">
    <property type="match status" value="2"/>
</dbReference>
<dbReference type="InterPro" id="IPR020806">
    <property type="entry name" value="PKS_PP-bd"/>
</dbReference>
<sequence length="2204" mass="235614">MQSIRDDIHFQDGARVAQDITEPGSESARLLPDPRGEVAALLEIDAGELGEDDDLFELGLDSLTVIRLASGWRHRGYPVSFEDLAVEPTIRSWRGVVDAIVATGPAPRPDDVDVAVPGAGTPFPLAPMQHAYWVGRQDGQPFGGVGSHFSLEFDGHDVDPQRLQRAFDALVDRHPMLRVRIGDDGTQRIGDATGLPTVTVHDLRAGTDVPERLTELREHITHRRFDVARGEVVELGLTLLPGGATRVHVDLDMMAADALSMSVLLGDLARFYIGAPPEPLDYEFRTFLTERDAGTAGAERAERRERDAQWWRERLADLPGPPELPVLPGAGRPGTPARMGRHHHLVSPEHSAALTAAARRRGLTPAAALATAFSEVIAAWSGSPRFLLNLPLFEREPLHPDVEKLVGDFTGSVLLDVDMGEEQPLVVRAREVQSRLHAVVGHGAYGGVDVLRDLARRSGEPVLAPVVHTSAIGLGEMYDDAVRSAFGDAVWVGSQNPQVWLDAQVREQDGGLLLNWDVREDVLGDVVPAQMFAAYRDLVLRLAGGDEREWDAPVGAMLPDHAVAVRERVNATAAAGPRQALHAAFFAAARSDPGRPAVLGEPGRTGDALTYGELADRALRLAARLAGHGVRPGDAVAISLPRGTDQVVAVLGTLAAGAAYVPIGRDQPLRRHTRILERAEPKALLAQPGAEAEVPVLSARDLGEQPLPGPLPVSPDDAAYVLFTSGSTGEPKGVEVSHAAAANTIAAIGARFGVGAGDRTLLVSALEFDLSVYDLFAPLSVGGAVVPLADDERRDPVRWWELVRRHRVSVWNTVPVLLDMLLAAAPADPGDSLRLVLLGGDWVSPELPGRLRAVVPGARFVALGGMTEAAIHSTVQEVPGAPDPDWRAVPWGVPLAGVRCRVVDGRDRDRPDLVTGELWVGGASVARGYRGDPERTADRFVTRDGVRWYRTGDLARYLPDGTLDFLGRADHQVKVRGHRIELGEIESVLETHPAVRRAVAVVIGTGSGARLAALVEAIPPVSAQELRDRQTALLPPAMICETVQVRDALPLTSNGKPDRAAVARLLAAAGPAVAEGEPPRGPVEQRLAGVWAELLDVPAVHRTDSFFTLGGDSLLATRLVTRLAADGLAGARLGALFGSPRLADFAATLELAEPATVTPQGTRIVPDPANRHEPFPGTDVQAAYWLGRDPAFTLGGVGTWQYAEFDGAEVDLPRLERAWDRLVARHEMLRAVLDPDGRHRILRDVPPTRIAVRDVSGDGVGAGERACAELRAECSHRLLDLTAWPLHELRAVRYAGADGERRTRLAIGLDYILFDALSIMTLFTELDLLYADPAAHLEPITLSFRDYVLQVAPDPAAVERAQEHWRARLAELPEPPQLPLRIDPADVERPRFTRRRRDLPADRWSELVRRARAEGLTPSTVLLAAYAEVLGAWSGSSALTVTLTLFDRRPVHDDVFRVLGDFTSLTLAGYRPGPGAGWLAAARELQRRLGEDLDHRDVSPSWLLRELATRTGTLDAAVPVVFTSALGVGDQETPVSMDMSPGFPERVFGISQSPQVSLDNQVLESACGLQVTWDAVEELFHAGVLDAMFDAYHLLLEHLATADWHTPLPELLPPAQRAVRDRVNATDADLPAGLLHAPFFDGAAARPDAPALIAENVSVTHGELADRALRVAAGLVERGVRPGDAVTVTLPKGPEQAVAVLGVLAAGAAYVPVGVDQPPRRRAQVHQAAQARAAITDLGPLLAAVPLAGPVPVSADAPAYVIFTSGSTGTPKGVQVRHSAAANTVADVTARFGISPADRVLGVSALDFDLSVYDLFGLLGAGGAVVFPAEDERRDAARWRDLAQAHGVTVWNSVPVLLEMLLVAGLPSTLRLALVSGDWVPVDLPGRAAAAGIRLIAMGGATEGAIWSNAVDATALPAGWAAGGDGGAWGSVPYGFPLANQRYRVVGEDGRDRPDWVPGELWIGGRGVADGYRGDPDRTAERFVTRDGLRWYRTGDVGRYRPDGMLEFLGRADQQVKIGGHRLELGEVETALAEHPRIDRAAVVAVGPQRARRLHAFLVGDPGTDLDAFLTERLPTHAVPARRTVLDALPLTANGKVDRAGLAARAEADGAATGAAPDGELEIGIARLWAELLELPAAPLPARDVAFFALGGSSLTTLRLLAAVSERYGAEIPARRFLAAPTVAALAADVRTAITNADEETGIA</sequence>
<dbReference type="PROSITE" id="PS00012">
    <property type="entry name" value="PHOSPHOPANTETHEINE"/>
    <property type="match status" value="2"/>
</dbReference>
<evidence type="ECO:0000313" key="10">
    <source>
        <dbReference type="EMBL" id="TQM09335.1"/>
    </source>
</evidence>
<proteinExistence type="inferred from homology"/>
<dbReference type="Pfam" id="PF00668">
    <property type="entry name" value="Condensation"/>
    <property type="match status" value="2"/>
</dbReference>
<gene>
    <name evidence="10" type="ORF">FB558_5089</name>
</gene>